<dbReference type="EMBL" id="CP003273">
    <property type="protein sequence ID" value="AGL02692.1"/>
    <property type="molecule type" value="Genomic_DNA"/>
</dbReference>
<organism evidence="2 3">
    <name type="scientific">Desulfoscipio gibsoniae DSM 7213</name>
    <dbReference type="NCBI Taxonomy" id="767817"/>
    <lineage>
        <taxon>Bacteria</taxon>
        <taxon>Bacillati</taxon>
        <taxon>Bacillota</taxon>
        <taxon>Clostridia</taxon>
        <taxon>Eubacteriales</taxon>
        <taxon>Desulfallaceae</taxon>
        <taxon>Desulfoscipio</taxon>
    </lineage>
</organism>
<evidence type="ECO:0000313" key="2">
    <source>
        <dbReference type="EMBL" id="AGL02692.1"/>
    </source>
</evidence>
<dbReference type="STRING" id="767817.Desgi_3347"/>
<keyword evidence="1" id="KW-0812">Transmembrane</keyword>
<reference evidence="2 3" key="1">
    <citation type="submission" date="2012-01" db="EMBL/GenBank/DDBJ databases">
        <title>Complete sequence of Desulfotomaculum gibsoniae DSM 7213.</title>
        <authorList>
            <consortium name="US DOE Joint Genome Institute"/>
            <person name="Lucas S."/>
            <person name="Han J."/>
            <person name="Lapidus A."/>
            <person name="Cheng J.-F."/>
            <person name="Goodwin L."/>
            <person name="Pitluck S."/>
            <person name="Peters L."/>
            <person name="Ovchinnikova G."/>
            <person name="Teshima H."/>
            <person name="Detter J.C."/>
            <person name="Han C."/>
            <person name="Tapia R."/>
            <person name="Land M."/>
            <person name="Hauser L."/>
            <person name="Kyrpides N."/>
            <person name="Ivanova N."/>
            <person name="Pagani I."/>
            <person name="Parshina S."/>
            <person name="Plugge C."/>
            <person name="Muyzer G."/>
            <person name="Kuever J."/>
            <person name="Ivanova A."/>
            <person name="Nazina T."/>
            <person name="Klenk H.-P."/>
            <person name="Brambilla E."/>
            <person name="Spring S."/>
            <person name="Stams A.F."/>
            <person name="Woyke T."/>
        </authorList>
    </citation>
    <scope>NUCLEOTIDE SEQUENCE [LARGE SCALE GENOMIC DNA]</scope>
    <source>
        <strain evidence="2 3">DSM 7213</strain>
    </source>
</reference>
<dbReference type="HOGENOM" id="CLU_2245582_0_0_9"/>
<dbReference type="OrthoDB" id="1808382at2"/>
<dbReference type="Proteomes" id="UP000013520">
    <property type="component" value="Chromosome"/>
</dbReference>
<name>R4KMB0_9FIRM</name>
<keyword evidence="1" id="KW-0472">Membrane</keyword>
<feature type="transmembrane region" description="Helical" evidence="1">
    <location>
        <begin position="78"/>
        <end position="101"/>
    </location>
</feature>
<dbReference type="RefSeq" id="WP_006523353.1">
    <property type="nucleotide sequence ID" value="NC_021184.1"/>
</dbReference>
<accession>R4KMB0</accession>
<keyword evidence="3" id="KW-1185">Reference proteome</keyword>
<keyword evidence="1" id="KW-1133">Transmembrane helix</keyword>
<dbReference type="AlphaFoldDB" id="R4KMB0"/>
<evidence type="ECO:0000256" key="1">
    <source>
        <dbReference type="SAM" id="Phobius"/>
    </source>
</evidence>
<protein>
    <submittedName>
        <fullName evidence="2">Uncharacterized protein</fullName>
    </submittedName>
</protein>
<dbReference type="KEGG" id="dgi:Desgi_3347"/>
<sequence length="104" mass="12008">MVKLYELNRETASGELTKSLAQSLKNGLFAPTEKKFNAMEEEISLLKQTIKLDAEKLALELNEKFSYLEKEYVLLKKLLRISITLSITSLAVIIATLFFLFKWY</sequence>
<evidence type="ECO:0000313" key="3">
    <source>
        <dbReference type="Proteomes" id="UP000013520"/>
    </source>
</evidence>
<gene>
    <name evidence="2" type="ORF">Desgi_3347</name>
</gene>
<proteinExistence type="predicted"/>